<sequence>MRRALHSLTLRTKASTFILLHFLVQSTVSSPFDKYTTDFEFNYTSLVIFGDSYSVPPAIGGRYSNGPVWNEFLSLKLSTSTQKVTRLNYAYNGAHINNQLTSNTVPDTKTQISNYISDLHLYNSLNPPSNSDSRNVEKVLHMIWIGINPLISLWRQSTLTTQDDHQIINVFHNVSFLMELQIDQLSDQIESLIQDSNVNQLSPQFVILTPPLLHITQLIKTESNQRSKLNPELYNSYLSLMEMMETKFSKDLINKINLISIQNDLSINHLSVFDTIKFWKDVEKKPKEYGITTPGSCITDLHLIPCKNPNGFQYWDSLHPTSNFHSEVSSMIYEFLKQIQSTD</sequence>
<evidence type="ECO:0008006" key="4">
    <source>
        <dbReference type="Google" id="ProtNLM"/>
    </source>
</evidence>
<name>F4S8K4_MELLP</name>
<evidence type="ECO:0000256" key="1">
    <source>
        <dbReference type="SAM" id="SignalP"/>
    </source>
</evidence>
<dbReference type="RefSeq" id="XP_007417730.1">
    <property type="nucleotide sequence ID" value="XM_007417668.1"/>
</dbReference>
<keyword evidence="3" id="KW-1185">Reference proteome</keyword>
<proteinExistence type="predicted"/>
<feature type="chain" id="PRO_5003322080" description="Carbohydrate esterase family 16 protein" evidence="1">
    <location>
        <begin position="30"/>
        <end position="343"/>
    </location>
</feature>
<reference evidence="3" key="1">
    <citation type="journal article" date="2011" name="Proc. Natl. Acad. Sci. U.S.A.">
        <title>Obligate biotrophy features unraveled by the genomic analysis of rust fungi.</title>
        <authorList>
            <person name="Duplessis S."/>
            <person name="Cuomo C.A."/>
            <person name="Lin Y.-C."/>
            <person name="Aerts A."/>
            <person name="Tisserant E."/>
            <person name="Veneault-Fourrey C."/>
            <person name="Joly D.L."/>
            <person name="Hacquard S."/>
            <person name="Amselem J."/>
            <person name="Cantarel B.L."/>
            <person name="Chiu R."/>
            <person name="Coutinho P.M."/>
            <person name="Feau N."/>
            <person name="Field M."/>
            <person name="Frey P."/>
            <person name="Gelhaye E."/>
            <person name="Goldberg J."/>
            <person name="Grabherr M.G."/>
            <person name="Kodira C.D."/>
            <person name="Kohler A."/>
            <person name="Kuees U."/>
            <person name="Lindquist E.A."/>
            <person name="Lucas S.M."/>
            <person name="Mago R."/>
            <person name="Mauceli E."/>
            <person name="Morin E."/>
            <person name="Murat C."/>
            <person name="Pangilinan J.L."/>
            <person name="Park R."/>
            <person name="Pearson M."/>
            <person name="Quesneville H."/>
            <person name="Rouhier N."/>
            <person name="Sakthikumar S."/>
            <person name="Salamov A.A."/>
            <person name="Schmutz J."/>
            <person name="Selles B."/>
            <person name="Shapiro H."/>
            <person name="Tanguay P."/>
            <person name="Tuskan G.A."/>
            <person name="Henrissat B."/>
            <person name="Van de Peer Y."/>
            <person name="Rouze P."/>
            <person name="Ellis J.G."/>
            <person name="Dodds P.N."/>
            <person name="Schein J.E."/>
            <person name="Zhong S."/>
            <person name="Hamelin R.C."/>
            <person name="Grigoriev I.V."/>
            <person name="Szabo L.J."/>
            <person name="Martin F."/>
        </authorList>
    </citation>
    <scope>NUCLEOTIDE SEQUENCE [LARGE SCALE GENOMIC DNA]</scope>
    <source>
        <strain evidence="3">98AG31 / pathotype 3-4-7</strain>
    </source>
</reference>
<dbReference type="InterPro" id="IPR036514">
    <property type="entry name" value="SGNH_hydro_sf"/>
</dbReference>
<dbReference type="KEGG" id="mlr:MELLADRAFT_113035"/>
<dbReference type="Gene3D" id="3.40.50.1110">
    <property type="entry name" value="SGNH hydrolase"/>
    <property type="match status" value="1"/>
</dbReference>
<dbReference type="HOGENOM" id="CLU_058091_1_0_1"/>
<dbReference type="InParanoid" id="F4S8K4"/>
<gene>
    <name evidence="2" type="ORF">MELLADRAFT_113035</name>
</gene>
<evidence type="ECO:0000313" key="2">
    <source>
        <dbReference type="EMBL" id="EGF99054.1"/>
    </source>
</evidence>
<dbReference type="OrthoDB" id="1600564at2759"/>
<evidence type="ECO:0000313" key="3">
    <source>
        <dbReference type="Proteomes" id="UP000001072"/>
    </source>
</evidence>
<dbReference type="GeneID" id="18924859"/>
<organism evidence="3">
    <name type="scientific">Melampsora larici-populina (strain 98AG31 / pathotype 3-4-7)</name>
    <name type="common">Poplar leaf rust fungus</name>
    <dbReference type="NCBI Taxonomy" id="747676"/>
    <lineage>
        <taxon>Eukaryota</taxon>
        <taxon>Fungi</taxon>
        <taxon>Dikarya</taxon>
        <taxon>Basidiomycota</taxon>
        <taxon>Pucciniomycotina</taxon>
        <taxon>Pucciniomycetes</taxon>
        <taxon>Pucciniales</taxon>
        <taxon>Melampsoraceae</taxon>
        <taxon>Melampsora</taxon>
    </lineage>
</organism>
<dbReference type="VEuPathDB" id="FungiDB:MELLADRAFT_113035"/>
<dbReference type="eggNOG" id="ENOG502SR2M">
    <property type="taxonomic scope" value="Eukaryota"/>
</dbReference>
<dbReference type="Pfam" id="PF00657">
    <property type="entry name" value="Lipase_GDSL"/>
    <property type="match status" value="1"/>
</dbReference>
<accession>F4S8K4</accession>
<protein>
    <recommendedName>
        <fullName evidence="4">Carbohydrate esterase family 16 protein</fullName>
    </recommendedName>
</protein>
<keyword evidence="1" id="KW-0732">Signal</keyword>
<dbReference type="AlphaFoldDB" id="F4S8K4"/>
<dbReference type="Proteomes" id="UP000001072">
    <property type="component" value="Unassembled WGS sequence"/>
</dbReference>
<dbReference type="InterPro" id="IPR001087">
    <property type="entry name" value="GDSL"/>
</dbReference>
<dbReference type="GO" id="GO:0016788">
    <property type="term" value="F:hydrolase activity, acting on ester bonds"/>
    <property type="evidence" value="ECO:0007669"/>
    <property type="project" value="InterPro"/>
</dbReference>
<feature type="signal peptide" evidence="1">
    <location>
        <begin position="1"/>
        <end position="29"/>
    </location>
</feature>
<dbReference type="EMBL" id="GL883165">
    <property type="protein sequence ID" value="EGF99054.1"/>
    <property type="molecule type" value="Genomic_DNA"/>
</dbReference>